<keyword evidence="3 7" id="KW-0808">Transferase</keyword>
<dbReference type="Proteomes" id="UP001458946">
    <property type="component" value="Unassembled WGS sequence"/>
</dbReference>
<protein>
    <recommendedName>
        <fullName evidence="7">Phosphatidylglycerol--prolipoprotein diacylglyceryl transferase</fullName>
        <ecNumber evidence="7">2.5.1.145</ecNumber>
    </recommendedName>
</protein>
<evidence type="ECO:0000313" key="8">
    <source>
        <dbReference type="EMBL" id="GAA5500512.1"/>
    </source>
</evidence>
<keyword evidence="4 7" id="KW-0812">Transmembrane</keyword>
<dbReference type="PANTHER" id="PTHR30589">
    <property type="entry name" value="PROLIPOPROTEIN DIACYLGLYCERYL TRANSFERASE"/>
    <property type="match status" value="1"/>
</dbReference>
<comment type="caution">
    <text evidence="8">The sequence shown here is derived from an EMBL/GenBank/DDBJ whole genome shotgun (WGS) entry which is preliminary data.</text>
</comment>
<keyword evidence="2 7" id="KW-1003">Cell membrane</keyword>
<comment type="pathway">
    <text evidence="7">Protein modification; lipoprotein biosynthesis (diacylglyceryl transfer).</text>
</comment>
<keyword evidence="5 7" id="KW-1133">Transmembrane helix</keyword>
<feature type="transmembrane region" description="Helical" evidence="7">
    <location>
        <begin position="201"/>
        <end position="219"/>
    </location>
</feature>
<feature type="transmembrane region" description="Helical" evidence="7">
    <location>
        <begin position="92"/>
        <end position="109"/>
    </location>
</feature>
<comment type="subcellular location">
    <subcellularLocation>
        <location evidence="7">Cell membrane</location>
        <topology evidence="7">Multi-pass membrane protein</topology>
    </subcellularLocation>
</comment>
<organism evidence="8 9">
    <name type="scientific">Deinococcus xinjiangensis</name>
    <dbReference type="NCBI Taxonomy" id="457454"/>
    <lineage>
        <taxon>Bacteria</taxon>
        <taxon>Thermotogati</taxon>
        <taxon>Deinococcota</taxon>
        <taxon>Deinococci</taxon>
        <taxon>Deinococcales</taxon>
        <taxon>Deinococcaceae</taxon>
        <taxon>Deinococcus</taxon>
    </lineage>
</organism>
<dbReference type="InterPro" id="IPR001640">
    <property type="entry name" value="Lgt"/>
</dbReference>
<name>A0ABP9V9Z3_9DEIO</name>
<dbReference type="RefSeq" id="WP_353540500.1">
    <property type="nucleotide sequence ID" value="NZ_BAABRN010000002.1"/>
</dbReference>
<evidence type="ECO:0000256" key="5">
    <source>
        <dbReference type="ARBA" id="ARBA00022989"/>
    </source>
</evidence>
<feature type="binding site" evidence="7">
    <location>
        <position position="135"/>
    </location>
    <ligand>
        <name>a 1,2-diacyl-sn-glycero-3-phospho-(1'-sn-glycerol)</name>
        <dbReference type="ChEBI" id="CHEBI:64716"/>
    </ligand>
</feature>
<dbReference type="NCBIfam" id="NF000784">
    <property type="entry name" value="PRK00052.4-5"/>
    <property type="match status" value="1"/>
</dbReference>
<proteinExistence type="inferred from homology"/>
<evidence type="ECO:0000256" key="4">
    <source>
        <dbReference type="ARBA" id="ARBA00022692"/>
    </source>
</evidence>
<comment type="similarity">
    <text evidence="1 7">Belongs to the Lgt family.</text>
</comment>
<evidence type="ECO:0000256" key="6">
    <source>
        <dbReference type="ARBA" id="ARBA00023136"/>
    </source>
</evidence>
<evidence type="ECO:0000256" key="3">
    <source>
        <dbReference type="ARBA" id="ARBA00022679"/>
    </source>
</evidence>
<evidence type="ECO:0000256" key="2">
    <source>
        <dbReference type="ARBA" id="ARBA00022475"/>
    </source>
</evidence>
<keyword evidence="6 7" id="KW-0472">Membrane</keyword>
<accession>A0ABP9V9Z3</accession>
<dbReference type="GO" id="GO:0016740">
    <property type="term" value="F:transferase activity"/>
    <property type="evidence" value="ECO:0007669"/>
    <property type="project" value="UniProtKB-KW"/>
</dbReference>
<feature type="transmembrane region" description="Helical" evidence="7">
    <location>
        <begin position="51"/>
        <end position="72"/>
    </location>
</feature>
<feature type="transmembrane region" description="Helical" evidence="7">
    <location>
        <begin position="6"/>
        <end position="30"/>
    </location>
</feature>
<sequence length="315" mass="35589">MNPVFLNIGGFTIAWYGVLIMLGVVAGIYVGTNLARKRGLNVDLFERMIMWMLFWGIVGARLVFVATSWHMFENIPFPRVLLDIINIRSGGISIHGGLIGGILTMLYFTRKYKMDFYKYADLCVPGVAFGIIGGRLGNIMNGTDTVGRVTGWPIGYHWPASARAFHEGMCIKDPRPDMDLSQYCQNIGGQMVMTAPVHFTQMYGVIIGILLSIAAFYWLRSRKAGWAFWQFWLWYSILRAGWEETFRLNPLPINSYLSQGLDKAGIGLWTETQIISLPLILLSIWMLLRLRNQPDQPFPEDVRPAPAEAQPSKTA</sequence>
<comment type="catalytic activity">
    <reaction evidence="7">
        <text>L-cysteinyl-[prolipoprotein] + a 1,2-diacyl-sn-glycero-3-phospho-(1'-sn-glycerol) = an S-1,2-diacyl-sn-glyceryl-L-cysteinyl-[prolipoprotein] + sn-glycerol 1-phosphate + H(+)</text>
        <dbReference type="Rhea" id="RHEA:56712"/>
        <dbReference type="Rhea" id="RHEA-COMP:14679"/>
        <dbReference type="Rhea" id="RHEA-COMP:14680"/>
        <dbReference type="ChEBI" id="CHEBI:15378"/>
        <dbReference type="ChEBI" id="CHEBI:29950"/>
        <dbReference type="ChEBI" id="CHEBI:57685"/>
        <dbReference type="ChEBI" id="CHEBI:64716"/>
        <dbReference type="ChEBI" id="CHEBI:140658"/>
        <dbReference type="EC" id="2.5.1.145"/>
    </reaction>
</comment>
<evidence type="ECO:0000256" key="7">
    <source>
        <dbReference type="HAMAP-Rule" id="MF_01147"/>
    </source>
</evidence>
<comment type="function">
    <text evidence="7">Catalyzes the transfer of the diacylglyceryl group from phosphatidylglycerol to the sulfhydryl group of the N-terminal cysteine of a prolipoprotein, the first step in the formation of mature lipoproteins.</text>
</comment>
<dbReference type="PANTHER" id="PTHR30589:SF0">
    <property type="entry name" value="PHOSPHATIDYLGLYCEROL--PROLIPOPROTEIN DIACYLGLYCERYL TRANSFERASE"/>
    <property type="match status" value="1"/>
</dbReference>
<keyword evidence="9" id="KW-1185">Reference proteome</keyword>
<dbReference type="Pfam" id="PF01790">
    <property type="entry name" value="LGT"/>
    <property type="match status" value="1"/>
</dbReference>
<gene>
    <name evidence="8" type="primary">lgt_1</name>
    <name evidence="7" type="synonym">lgt</name>
    <name evidence="8" type="ORF">Dxin01_00233</name>
</gene>
<evidence type="ECO:0000256" key="1">
    <source>
        <dbReference type="ARBA" id="ARBA00007150"/>
    </source>
</evidence>
<dbReference type="HAMAP" id="MF_01147">
    <property type="entry name" value="Lgt"/>
    <property type="match status" value="1"/>
</dbReference>
<feature type="transmembrane region" description="Helical" evidence="7">
    <location>
        <begin position="266"/>
        <end position="288"/>
    </location>
</feature>
<dbReference type="EMBL" id="BAABRN010000002">
    <property type="protein sequence ID" value="GAA5500512.1"/>
    <property type="molecule type" value="Genomic_DNA"/>
</dbReference>
<reference evidence="8 9" key="1">
    <citation type="submission" date="2024-02" db="EMBL/GenBank/DDBJ databases">
        <title>Deinococcus xinjiangensis NBRC 107630.</title>
        <authorList>
            <person name="Ichikawa N."/>
            <person name="Katano-Makiyama Y."/>
            <person name="Hidaka K."/>
        </authorList>
    </citation>
    <scope>NUCLEOTIDE SEQUENCE [LARGE SCALE GENOMIC DNA]</scope>
    <source>
        <strain evidence="8 9">NBRC 107630</strain>
    </source>
</reference>
<evidence type="ECO:0000313" key="9">
    <source>
        <dbReference type="Proteomes" id="UP001458946"/>
    </source>
</evidence>
<dbReference type="EC" id="2.5.1.145" evidence="7"/>